<evidence type="ECO:0000313" key="2">
    <source>
        <dbReference type="EMBL" id="CAA2982969.1"/>
    </source>
</evidence>
<reference evidence="2 3" key="1">
    <citation type="submission" date="2019-12" db="EMBL/GenBank/DDBJ databases">
        <authorList>
            <person name="Alioto T."/>
            <person name="Alioto T."/>
            <person name="Gomez Garrido J."/>
        </authorList>
    </citation>
    <scope>NUCLEOTIDE SEQUENCE [LARGE SCALE GENOMIC DNA]</scope>
</reference>
<feature type="signal peptide" evidence="1">
    <location>
        <begin position="1"/>
        <end position="30"/>
    </location>
</feature>
<keyword evidence="1" id="KW-0732">Signal</keyword>
<feature type="chain" id="PRO_5035751074" evidence="1">
    <location>
        <begin position="31"/>
        <end position="67"/>
    </location>
</feature>
<keyword evidence="3" id="KW-1185">Reference proteome</keyword>
<dbReference type="Proteomes" id="UP000594638">
    <property type="component" value="Unassembled WGS sequence"/>
</dbReference>
<sequence length="67" mass="7111">MKMDLDRAVGGVTRLRLWRRLCMLAIFVAASVLLQKKDSSVHDAASGYCSSATAARCVAARAEAAAV</sequence>
<evidence type="ECO:0000256" key="1">
    <source>
        <dbReference type="SAM" id="SignalP"/>
    </source>
</evidence>
<organism evidence="2 3">
    <name type="scientific">Olea europaea subsp. europaea</name>
    <dbReference type="NCBI Taxonomy" id="158383"/>
    <lineage>
        <taxon>Eukaryota</taxon>
        <taxon>Viridiplantae</taxon>
        <taxon>Streptophyta</taxon>
        <taxon>Embryophyta</taxon>
        <taxon>Tracheophyta</taxon>
        <taxon>Spermatophyta</taxon>
        <taxon>Magnoliopsida</taxon>
        <taxon>eudicotyledons</taxon>
        <taxon>Gunneridae</taxon>
        <taxon>Pentapetalae</taxon>
        <taxon>asterids</taxon>
        <taxon>lamiids</taxon>
        <taxon>Lamiales</taxon>
        <taxon>Oleaceae</taxon>
        <taxon>Oleeae</taxon>
        <taxon>Olea</taxon>
    </lineage>
</organism>
<dbReference type="Gramene" id="OE9A068359T1">
    <property type="protein sequence ID" value="OE9A068359C1"/>
    <property type="gene ID" value="OE9A068359"/>
</dbReference>
<dbReference type="AlphaFoldDB" id="A0A8S0RUC7"/>
<dbReference type="EMBL" id="CACTIH010003712">
    <property type="protein sequence ID" value="CAA2982969.1"/>
    <property type="molecule type" value="Genomic_DNA"/>
</dbReference>
<comment type="caution">
    <text evidence="2">The sequence shown here is derived from an EMBL/GenBank/DDBJ whole genome shotgun (WGS) entry which is preliminary data.</text>
</comment>
<name>A0A8S0RUC7_OLEEU</name>
<proteinExistence type="predicted"/>
<evidence type="ECO:0000313" key="3">
    <source>
        <dbReference type="Proteomes" id="UP000594638"/>
    </source>
</evidence>
<protein>
    <submittedName>
        <fullName evidence="2">Uncharacterized protein</fullName>
    </submittedName>
</protein>
<accession>A0A8S0RUC7</accession>
<gene>
    <name evidence="2" type="ORF">OLEA9_A068359</name>
</gene>